<dbReference type="InterPro" id="IPR001468">
    <property type="entry name" value="Indole-3-GlycerolPSynthase_CS"/>
</dbReference>
<dbReference type="Pfam" id="PF00218">
    <property type="entry name" value="IGPS"/>
    <property type="match status" value="1"/>
</dbReference>
<keyword evidence="4 8" id="KW-0210">Decarboxylase</keyword>
<dbReference type="RefSeq" id="WP_344604346.1">
    <property type="nucleotide sequence ID" value="NZ_BAAAHE010000015.1"/>
</dbReference>
<dbReference type="PROSITE" id="PS00614">
    <property type="entry name" value="IGPS"/>
    <property type="match status" value="1"/>
</dbReference>
<comment type="catalytic activity">
    <reaction evidence="1 8">
        <text>1-(2-carboxyphenylamino)-1-deoxy-D-ribulose 5-phosphate + H(+) = (1S,2R)-1-C-(indol-3-yl)glycerol 3-phosphate + CO2 + H2O</text>
        <dbReference type="Rhea" id="RHEA:23476"/>
        <dbReference type="ChEBI" id="CHEBI:15377"/>
        <dbReference type="ChEBI" id="CHEBI:15378"/>
        <dbReference type="ChEBI" id="CHEBI:16526"/>
        <dbReference type="ChEBI" id="CHEBI:58613"/>
        <dbReference type="ChEBI" id="CHEBI:58866"/>
        <dbReference type="EC" id="4.1.1.48"/>
    </reaction>
</comment>
<dbReference type="PANTHER" id="PTHR22854">
    <property type="entry name" value="TRYPTOPHAN BIOSYNTHESIS PROTEIN"/>
    <property type="match status" value="1"/>
</dbReference>
<dbReference type="NCBIfam" id="NF001369">
    <property type="entry name" value="PRK00278.1-1"/>
    <property type="match status" value="1"/>
</dbReference>
<dbReference type="Proteomes" id="UP001500957">
    <property type="component" value="Unassembled WGS sequence"/>
</dbReference>
<feature type="domain" description="Indole-3-glycerol phosphate synthase" evidence="9">
    <location>
        <begin position="4"/>
        <end position="255"/>
    </location>
</feature>
<evidence type="ECO:0000256" key="8">
    <source>
        <dbReference type="HAMAP-Rule" id="MF_00134"/>
    </source>
</evidence>
<dbReference type="HAMAP" id="MF_00134_B">
    <property type="entry name" value="IGPS_B"/>
    <property type="match status" value="1"/>
</dbReference>
<evidence type="ECO:0000256" key="4">
    <source>
        <dbReference type="ARBA" id="ARBA00022793"/>
    </source>
</evidence>
<comment type="pathway">
    <text evidence="2 8">Amino-acid biosynthesis; L-tryptophan biosynthesis; L-tryptophan from chorismate: step 4/5.</text>
</comment>
<organism evidence="10 11">
    <name type="scientific">Sporichthya brevicatena</name>
    <dbReference type="NCBI Taxonomy" id="171442"/>
    <lineage>
        <taxon>Bacteria</taxon>
        <taxon>Bacillati</taxon>
        <taxon>Actinomycetota</taxon>
        <taxon>Actinomycetes</taxon>
        <taxon>Sporichthyales</taxon>
        <taxon>Sporichthyaceae</taxon>
        <taxon>Sporichthya</taxon>
    </lineage>
</organism>
<evidence type="ECO:0000256" key="7">
    <source>
        <dbReference type="ARBA" id="ARBA00023239"/>
    </source>
</evidence>
<dbReference type="InterPro" id="IPR013785">
    <property type="entry name" value="Aldolase_TIM"/>
</dbReference>
<keyword evidence="6 8" id="KW-0057">Aromatic amino acid biosynthesis</keyword>
<dbReference type="EC" id="4.1.1.48" evidence="8"/>
<evidence type="ECO:0000256" key="3">
    <source>
        <dbReference type="ARBA" id="ARBA00022605"/>
    </source>
</evidence>
<sequence>MSVLDEILSGVREDLAQRQEVVTLDALKERAARMAEPRDALAALQVPGVGVIAEVKRSSPSKGALAAIADPARLAADYEAGGAAVISVLTEKRRFGGELSDLTAVRARVDVPILRKDFIFSSYQLWEARAHGADLVLLIVAALEQNALISLIERTESLGMTPLVEVHTEEETHRAVDAGAKLIGVNARNLKTLEVDRDTYGRLAPLIPDSIVTIAESGVRGPHDVIEYGRQGADAVLVGESLVTGQDPQAAVRDLVAAGAHPALKKGRHCG</sequence>
<comment type="similarity">
    <text evidence="8">Belongs to the TrpC family.</text>
</comment>
<dbReference type="CDD" id="cd00331">
    <property type="entry name" value="IGPS"/>
    <property type="match status" value="1"/>
</dbReference>
<keyword evidence="5 8" id="KW-0822">Tryptophan biosynthesis</keyword>
<evidence type="ECO:0000256" key="5">
    <source>
        <dbReference type="ARBA" id="ARBA00022822"/>
    </source>
</evidence>
<gene>
    <name evidence="8 10" type="primary">trpC</name>
    <name evidence="10" type="ORF">GCM10009547_20730</name>
</gene>
<dbReference type="InterPro" id="IPR011060">
    <property type="entry name" value="RibuloseP-bd_barrel"/>
</dbReference>
<dbReference type="InterPro" id="IPR013798">
    <property type="entry name" value="Indole-3-glycerol_P_synth_dom"/>
</dbReference>
<dbReference type="InterPro" id="IPR045186">
    <property type="entry name" value="Indole-3-glycerol_P_synth"/>
</dbReference>
<dbReference type="EMBL" id="BAAAHE010000015">
    <property type="protein sequence ID" value="GAA0618272.1"/>
    <property type="molecule type" value="Genomic_DNA"/>
</dbReference>
<dbReference type="PANTHER" id="PTHR22854:SF2">
    <property type="entry name" value="INDOLE-3-GLYCEROL-PHOSPHATE SYNTHASE"/>
    <property type="match status" value="1"/>
</dbReference>
<dbReference type="SUPFAM" id="SSF51366">
    <property type="entry name" value="Ribulose-phoshate binding barrel"/>
    <property type="match status" value="1"/>
</dbReference>
<keyword evidence="7 8" id="KW-0456">Lyase</keyword>
<keyword evidence="3 8" id="KW-0028">Amino-acid biosynthesis</keyword>
<evidence type="ECO:0000256" key="6">
    <source>
        <dbReference type="ARBA" id="ARBA00023141"/>
    </source>
</evidence>
<evidence type="ECO:0000256" key="1">
    <source>
        <dbReference type="ARBA" id="ARBA00001633"/>
    </source>
</evidence>
<keyword evidence="11" id="KW-1185">Reference proteome</keyword>
<dbReference type="Gene3D" id="3.20.20.70">
    <property type="entry name" value="Aldolase class I"/>
    <property type="match status" value="1"/>
</dbReference>
<name>A0ABN1GSK5_9ACTN</name>
<accession>A0ABN1GSK5</accession>
<proteinExistence type="inferred from homology"/>
<evidence type="ECO:0000313" key="10">
    <source>
        <dbReference type="EMBL" id="GAA0618272.1"/>
    </source>
</evidence>
<protein>
    <recommendedName>
        <fullName evidence="8">Indole-3-glycerol phosphate synthase</fullName>
        <shortName evidence="8">IGPS</shortName>
        <ecNumber evidence="8">4.1.1.48</ecNumber>
    </recommendedName>
</protein>
<evidence type="ECO:0000259" key="9">
    <source>
        <dbReference type="Pfam" id="PF00218"/>
    </source>
</evidence>
<dbReference type="NCBIfam" id="NF001377">
    <property type="entry name" value="PRK00278.2-4"/>
    <property type="match status" value="1"/>
</dbReference>
<evidence type="ECO:0000256" key="2">
    <source>
        <dbReference type="ARBA" id="ARBA00004696"/>
    </source>
</evidence>
<comment type="caution">
    <text evidence="10">The sequence shown here is derived from an EMBL/GenBank/DDBJ whole genome shotgun (WGS) entry which is preliminary data.</text>
</comment>
<evidence type="ECO:0000313" key="11">
    <source>
        <dbReference type="Proteomes" id="UP001500957"/>
    </source>
</evidence>
<reference evidence="10 11" key="1">
    <citation type="journal article" date="2019" name="Int. J. Syst. Evol. Microbiol.">
        <title>The Global Catalogue of Microorganisms (GCM) 10K type strain sequencing project: providing services to taxonomists for standard genome sequencing and annotation.</title>
        <authorList>
            <consortium name="The Broad Institute Genomics Platform"/>
            <consortium name="The Broad Institute Genome Sequencing Center for Infectious Disease"/>
            <person name="Wu L."/>
            <person name="Ma J."/>
        </authorList>
    </citation>
    <scope>NUCLEOTIDE SEQUENCE [LARGE SCALE GENOMIC DNA]</scope>
    <source>
        <strain evidence="10 11">JCM 10671</strain>
    </source>
</reference>